<evidence type="ECO:0000313" key="4">
    <source>
        <dbReference type="EMBL" id="MCB8876811.1"/>
    </source>
</evidence>
<dbReference type="InterPro" id="IPR004305">
    <property type="entry name" value="Thiaminase-2/PQQC"/>
</dbReference>
<dbReference type="Pfam" id="PF03070">
    <property type="entry name" value="TENA_THI-4"/>
    <property type="match status" value="1"/>
</dbReference>
<dbReference type="InterPro" id="IPR026285">
    <property type="entry name" value="TenA_E"/>
</dbReference>
<comment type="pathway">
    <text evidence="1">Cofactor biosynthesis; thiamine diphosphate biosynthesis.</text>
</comment>
<keyword evidence="5" id="KW-1185">Reference proteome</keyword>
<sequence length="223" mass="25204">MRHSDWIRSQNQYLWEAMQTHRFVTDIEKDQLPLDVLRRYFFFEHAFVETAVLIFGHALLKAPGFAQQRKLIATLSALSEAQLVWFQDCFAALGIGTKGSPLPKAVDDFATGMLGIAEDGDYAAIVTIMMAAEWMYGTWCMRAHQHPSTEPMLRAWVQLHAEPDFLSGADWLRAEVDREAAALDDAGRMRLADLFGRALQLEIDFHEAAYDSTWPVPKAEGNA</sequence>
<dbReference type="InterPro" id="IPR050967">
    <property type="entry name" value="Thiamine_Salvage_TenA"/>
</dbReference>
<proteinExistence type="inferred from homology"/>
<feature type="active site" description="Proton donor" evidence="2">
    <location>
        <position position="202"/>
    </location>
</feature>
<dbReference type="Gene3D" id="1.20.910.10">
    <property type="entry name" value="Heme oxygenase-like"/>
    <property type="match status" value="1"/>
</dbReference>
<dbReference type="RefSeq" id="WP_227322470.1">
    <property type="nucleotide sequence ID" value="NZ_JAESVB010000008.1"/>
</dbReference>
<dbReference type="AlphaFoldDB" id="A0A964DZZ2"/>
<dbReference type="EC" id="3.5.99.2" evidence="1"/>
<dbReference type="EMBL" id="JAESVB010000008">
    <property type="protein sequence ID" value="MCB8876811.1"/>
    <property type="molecule type" value="Genomic_DNA"/>
</dbReference>
<reference evidence="4" key="2">
    <citation type="submission" date="2021-01" db="EMBL/GenBank/DDBJ databases">
        <authorList>
            <person name="Mieszkin S."/>
            <person name="Pouder E."/>
            <person name="Alain K."/>
        </authorList>
    </citation>
    <scope>NUCLEOTIDE SEQUENCE</scope>
    <source>
        <strain evidence="4">HW T2.11</strain>
    </source>
</reference>
<dbReference type="SUPFAM" id="SSF48613">
    <property type="entry name" value="Heme oxygenase-like"/>
    <property type="match status" value="1"/>
</dbReference>
<keyword evidence="1" id="KW-0784">Thiamine biosynthesis</keyword>
<dbReference type="Proteomes" id="UP000708298">
    <property type="component" value="Unassembled WGS sequence"/>
</dbReference>
<dbReference type="GO" id="GO:0009228">
    <property type="term" value="P:thiamine biosynthetic process"/>
    <property type="evidence" value="ECO:0007669"/>
    <property type="project" value="UniProtKB-KW"/>
</dbReference>
<evidence type="ECO:0000259" key="3">
    <source>
        <dbReference type="Pfam" id="PF03070"/>
    </source>
</evidence>
<comment type="similarity">
    <text evidence="1">Belongs to the TenA family.</text>
</comment>
<keyword evidence="1" id="KW-0378">Hydrolase</keyword>
<evidence type="ECO:0000256" key="2">
    <source>
        <dbReference type="PIRSR" id="PIRSR003170-1"/>
    </source>
</evidence>
<comment type="catalytic activity">
    <reaction evidence="1">
        <text>4-amino-5-aminomethyl-2-methylpyrimidine + H2O = 4-amino-5-hydroxymethyl-2-methylpyrimidine + NH4(+)</text>
        <dbReference type="Rhea" id="RHEA:31799"/>
        <dbReference type="ChEBI" id="CHEBI:15377"/>
        <dbReference type="ChEBI" id="CHEBI:16892"/>
        <dbReference type="ChEBI" id="CHEBI:28938"/>
        <dbReference type="ChEBI" id="CHEBI:63416"/>
        <dbReference type="EC" id="3.5.99.2"/>
    </reaction>
</comment>
<evidence type="ECO:0000313" key="5">
    <source>
        <dbReference type="Proteomes" id="UP000708298"/>
    </source>
</evidence>
<reference evidence="4" key="1">
    <citation type="journal article" date="2021" name="Microorganisms">
        <title>Acidisoma silvae sp. nov. and Acidisomacellulosilytica sp. nov., Two Acidophilic Bacteria Isolated from Decaying Wood, Hydrolyzing Cellulose and Producing Poly-3-hydroxybutyrate.</title>
        <authorList>
            <person name="Mieszkin S."/>
            <person name="Pouder E."/>
            <person name="Uroz S."/>
            <person name="Simon-Colin C."/>
            <person name="Alain K."/>
        </authorList>
    </citation>
    <scope>NUCLEOTIDE SEQUENCE</scope>
    <source>
        <strain evidence="4">HW T2.11</strain>
    </source>
</reference>
<name>A0A964DZZ2_9PROT</name>
<dbReference type="GO" id="GO:0005829">
    <property type="term" value="C:cytosol"/>
    <property type="evidence" value="ECO:0007669"/>
    <property type="project" value="TreeGrafter"/>
</dbReference>
<comment type="catalytic activity">
    <reaction evidence="1">
        <text>thiamine + H2O = 5-(2-hydroxyethyl)-4-methylthiazole + 4-amino-5-hydroxymethyl-2-methylpyrimidine + H(+)</text>
        <dbReference type="Rhea" id="RHEA:17509"/>
        <dbReference type="ChEBI" id="CHEBI:15377"/>
        <dbReference type="ChEBI" id="CHEBI:15378"/>
        <dbReference type="ChEBI" id="CHEBI:16892"/>
        <dbReference type="ChEBI" id="CHEBI:17957"/>
        <dbReference type="ChEBI" id="CHEBI:18385"/>
        <dbReference type="EC" id="3.5.99.2"/>
    </reaction>
</comment>
<dbReference type="CDD" id="cd19358">
    <property type="entry name" value="TenA_E_Spr0628-like"/>
    <property type="match status" value="1"/>
</dbReference>
<dbReference type="PIRSF" id="PIRSF003170">
    <property type="entry name" value="Pet18p"/>
    <property type="match status" value="1"/>
</dbReference>
<comment type="caution">
    <text evidence="4">The sequence shown here is derived from an EMBL/GenBank/DDBJ whole genome shotgun (WGS) entry which is preliminary data.</text>
</comment>
<evidence type="ECO:0000256" key="1">
    <source>
        <dbReference type="PIRNR" id="PIRNR003170"/>
    </source>
</evidence>
<feature type="domain" description="Thiaminase-2/PQQC" evidence="3">
    <location>
        <begin position="11"/>
        <end position="211"/>
    </location>
</feature>
<dbReference type="GO" id="GO:0050334">
    <property type="term" value="F:thiaminase activity"/>
    <property type="evidence" value="ECO:0007669"/>
    <property type="project" value="UniProtKB-UniRule"/>
</dbReference>
<comment type="function">
    <text evidence="1">Catalyzes an amino-pyrimidine hydrolysis reaction at the C5' of the pyrimidine moiety of thiamine compounds, a reaction that is part of a thiamine salvage pathway. Thus, catalyzes the conversion of 4-amino-5-aminomethyl-2-methylpyrimidine to 4-amino-5-hydroxymethyl-2-methylpyrimidine (HMP).</text>
</comment>
<dbReference type="PANTHER" id="PTHR43198:SF2">
    <property type="entry name" value="SI:CH1073-67J19.1-RELATED"/>
    <property type="match status" value="1"/>
</dbReference>
<accession>A0A964DZZ2</accession>
<organism evidence="4 5">
    <name type="scientific">Acidisoma silvae</name>
    <dbReference type="NCBI Taxonomy" id="2802396"/>
    <lineage>
        <taxon>Bacteria</taxon>
        <taxon>Pseudomonadati</taxon>
        <taxon>Pseudomonadota</taxon>
        <taxon>Alphaproteobacteria</taxon>
        <taxon>Acetobacterales</taxon>
        <taxon>Acidocellaceae</taxon>
        <taxon>Acidisoma</taxon>
    </lineage>
</organism>
<protein>
    <recommendedName>
        <fullName evidence="1">Aminopyrimidine aminohydrolase</fullName>
        <ecNumber evidence="1">3.5.99.2</ecNumber>
    </recommendedName>
</protein>
<dbReference type="InterPro" id="IPR016084">
    <property type="entry name" value="Haem_Oase-like_multi-hlx"/>
</dbReference>
<dbReference type="PANTHER" id="PTHR43198">
    <property type="entry name" value="BIFUNCTIONAL TH2 PROTEIN"/>
    <property type="match status" value="1"/>
</dbReference>
<gene>
    <name evidence="4" type="ORF">ASILVAE211_16585</name>
</gene>